<accession>H3GZ90</accession>
<dbReference type="OMA" id="VESYAYF"/>
<dbReference type="SUPFAM" id="SSF49899">
    <property type="entry name" value="Concanavalin A-like lectins/glucanases"/>
    <property type="match status" value="2"/>
</dbReference>
<sequence>MPDPLHASAYKALYLRSRSLAFTGDSYAFIDRVPYMKGKSVQLSRLRSRNFSFDIWFALLAQDPDGSSVGGILYGLQSQRPESRVWPKFHQQFVVVSATGDLFCSVIDYRPVVASNLRSGRWYHLALTYDHQNQRQDVYLDGEKLRSDTGTLHKELEFLEYEQVGTGCITANGLHFPKPGYLGWYGFHGLVDEFRVWGGVLTEVDVGKLAGGEMLEEQTLLGTLKVSGRPPLGSRWNVREVWCSKPLESRQLEMNKSSWRKVVIVRPEQLPADVIKTLCSFLTGFDAFHLSHTNYWWLQYLSDGLLWKKCLPELTGNENQVPAASAWKERYMLSRSMLFTGLQVDGGHRVESYAYFAYGGRDQQRPLHFRLNFLGSESFSFDVWFSLLPASDGKAFGGIIYGLQSGSRESRGWPHYHQQFVMVSSTGDLHCSVLASRPVVASNLESNRWYHLALTYDNEHHRQEVYLDGVSVHSSTGAVHPEWGFFTHEQVGTGFITAGKLNFPRPEYIGWYGFHGIIDDFSIWSGVISQDDVTTLAHGGTLPNVRMRASVKVDTARERMMHLTWRVNVQLKMCTRPAEGKAMQQAQYHSPSQEKCVIS</sequence>
<reference evidence="1" key="2">
    <citation type="submission" date="2015-06" db="UniProtKB">
        <authorList>
            <consortium name="EnsemblProtists"/>
        </authorList>
    </citation>
    <scope>IDENTIFICATION</scope>
    <source>
        <strain evidence="1">Pr102</strain>
    </source>
</reference>
<dbReference type="InParanoid" id="H3GZ90"/>
<protein>
    <recommendedName>
        <fullName evidence="3">LamG-like jellyroll fold domain-containing protein</fullName>
    </recommendedName>
</protein>
<dbReference type="VEuPathDB" id="FungiDB:KRP22_14384"/>
<dbReference type="Proteomes" id="UP000005238">
    <property type="component" value="Unassembled WGS sequence"/>
</dbReference>
<evidence type="ECO:0008006" key="3">
    <source>
        <dbReference type="Google" id="ProtNLM"/>
    </source>
</evidence>
<dbReference type="Pfam" id="PF13385">
    <property type="entry name" value="Laminin_G_3"/>
    <property type="match status" value="2"/>
</dbReference>
<dbReference type="eggNOG" id="ENOG502SPUU">
    <property type="taxonomic scope" value="Eukaryota"/>
</dbReference>
<organism evidence="1 2">
    <name type="scientific">Phytophthora ramorum</name>
    <name type="common">Sudden oak death agent</name>
    <dbReference type="NCBI Taxonomy" id="164328"/>
    <lineage>
        <taxon>Eukaryota</taxon>
        <taxon>Sar</taxon>
        <taxon>Stramenopiles</taxon>
        <taxon>Oomycota</taxon>
        <taxon>Peronosporomycetes</taxon>
        <taxon>Peronosporales</taxon>
        <taxon>Peronosporaceae</taxon>
        <taxon>Phytophthora</taxon>
    </lineage>
</organism>
<name>H3GZ90_PHYRM</name>
<dbReference type="AlphaFoldDB" id="H3GZ90"/>
<dbReference type="EnsemblProtists" id="Phyra83088">
    <property type="protein sequence ID" value="Phyra83088"/>
    <property type="gene ID" value="Phyra83088"/>
</dbReference>
<evidence type="ECO:0000313" key="1">
    <source>
        <dbReference type="EnsemblProtists" id="Phyra83088"/>
    </source>
</evidence>
<dbReference type="Gene3D" id="2.60.120.200">
    <property type="match status" value="2"/>
</dbReference>
<dbReference type="EMBL" id="DS566079">
    <property type="status" value="NOT_ANNOTATED_CDS"/>
    <property type="molecule type" value="Genomic_DNA"/>
</dbReference>
<dbReference type="InterPro" id="IPR036047">
    <property type="entry name" value="F-box-like_dom_sf"/>
</dbReference>
<evidence type="ECO:0000313" key="2">
    <source>
        <dbReference type="Proteomes" id="UP000005238"/>
    </source>
</evidence>
<reference evidence="2" key="1">
    <citation type="journal article" date="2006" name="Science">
        <title>Phytophthora genome sequences uncover evolutionary origins and mechanisms of pathogenesis.</title>
        <authorList>
            <person name="Tyler B.M."/>
            <person name="Tripathy S."/>
            <person name="Zhang X."/>
            <person name="Dehal P."/>
            <person name="Jiang R.H."/>
            <person name="Aerts A."/>
            <person name="Arredondo F.D."/>
            <person name="Baxter L."/>
            <person name="Bensasson D."/>
            <person name="Beynon J.L."/>
            <person name="Chapman J."/>
            <person name="Damasceno C.M."/>
            <person name="Dorrance A.E."/>
            <person name="Dou D."/>
            <person name="Dickerman A.W."/>
            <person name="Dubchak I.L."/>
            <person name="Garbelotto M."/>
            <person name="Gijzen M."/>
            <person name="Gordon S.G."/>
            <person name="Govers F."/>
            <person name="Grunwald N.J."/>
            <person name="Huang W."/>
            <person name="Ivors K.L."/>
            <person name="Jones R.W."/>
            <person name="Kamoun S."/>
            <person name="Krampis K."/>
            <person name="Lamour K.H."/>
            <person name="Lee M.K."/>
            <person name="McDonald W.H."/>
            <person name="Medina M."/>
            <person name="Meijer H.J."/>
            <person name="Nordberg E.K."/>
            <person name="Maclean D.J."/>
            <person name="Ospina-Giraldo M.D."/>
            <person name="Morris P.F."/>
            <person name="Phuntumart V."/>
            <person name="Putnam N.H."/>
            <person name="Rash S."/>
            <person name="Rose J.K."/>
            <person name="Sakihama Y."/>
            <person name="Salamov A.A."/>
            <person name="Savidor A."/>
            <person name="Scheuring C.F."/>
            <person name="Smith B.M."/>
            <person name="Sobral B.W."/>
            <person name="Terry A."/>
            <person name="Torto-Alalibo T.A."/>
            <person name="Win J."/>
            <person name="Xu Z."/>
            <person name="Zhang H."/>
            <person name="Grigoriev I.V."/>
            <person name="Rokhsar D.S."/>
            <person name="Boore J.L."/>
        </authorList>
    </citation>
    <scope>NUCLEOTIDE SEQUENCE [LARGE SCALE GENOMIC DNA]</scope>
    <source>
        <strain evidence="2">Pr102</strain>
    </source>
</reference>
<dbReference type="HOGENOM" id="CLU_423059_0_0_1"/>
<dbReference type="InterPro" id="IPR013320">
    <property type="entry name" value="ConA-like_dom_sf"/>
</dbReference>
<proteinExistence type="predicted"/>
<keyword evidence="2" id="KW-1185">Reference proteome</keyword>
<dbReference type="SUPFAM" id="SSF81383">
    <property type="entry name" value="F-box domain"/>
    <property type="match status" value="1"/>
</dbReference>
<dbReference type="VEuPathDB" id="FungiDB:KRP23_14121"/>